<name>A0AAN7T514_9EURO</name>
<gene>
    <name evidence="2" type="ORF">LTR05_003198</name>
</gene>
<dbReference type="EMBL" id="JAVRRJ010000002">
    <property type="protein sequence ID" value="KAK5088974.1"/>
    <property type="molecule type" value="Genomic_DNA"/>
</dbReference>
<evidence type="ECO:0000313" key="2">
    <source>
        <dbReference type="EMBL" id="KAK5088974.1"/>
    </source>
</evidence>
<dbReference type="SUPFAM" id="SSF48452">
    <property type="entry name" value="TPR-like"/>
    <property type="match status" value="1"/>
</dbReference>
<dbReference type="InterPro" id="IPR011990">
    <property type="entry name" value="TPR-like_helical_dom_sf"/>
</dbReference>
<dbReference type="Gene3D" id="1.25.40.10">
    <property type="entry name" value="Tetratricopeptide repeat domain"/>
    <property type="match status" value="1"/>
</dbReference>
<sequence>MTQLESHPGEADQSKLIGNHDRQLVFDSKQLEHSQHSWEAVKAHIVKLYIQQDAPLYEVRDALLRDHGFNATIPMYKKQLKIWNIRKTVSAAQKNDLVRLAEQCYGEGKPLPAYDATSGKLYDWHKVKRRDWEAGVRDALWKKLKLPSARPPSKIALHITDTDPTYILVCHIQDYFRSTHSLLQSGTVPNPYTLTARPHSRMWEMPVLFQDAIRLVEHGSDKLARLKFDEAGVMLQAYLNNMPFTLLPQLLRVVMDQKWSICVEYQAVVFPFIRRLFSERLGRDAPLSKFIFVLLELIPERLAREAIWRCVLDALSNVPTLSPLDTEEMRFRYFWALSDGGYDDSVVRFCNKAIKETYDSPSNTSMQHLRRKWRYHLGTVLEQQDQLEQAEEMYKDAIHEQMLQGDDTYYNNIHVEALRSLGGLCLRKKQYKQAANWYQQAFDAAARLRGPGNARALLCLDQLFVALESLGAKDDIAKLYDAYPISCHHLKRFGSAMPFIT</sequence>
<keyword evidence="3" id="KW-1185">Reference proteome</keyword>
<evidence type="ECO:0000313" key="3">
    <source>
        <dbReference type="Proteomes" id="UP001309876"/>
    </source>
</evidence>
<dbReference type="AlphaFoldDB" id="A0AAN7T514"/>
<accession>A0AAN7T514</accession>
<comment type="caution">
    <text evidence="2">The sequence shown here is derived from an EMBL/GenBank/DDBJ whole genome shotgun (WGS) entry which is preliminary data.</text>
</comment>
<dbReference type="InterPro" id="IPR025676">
    <property type="entry name" value="Clr5_dom"/>
</dbReference>
<organism evidence="2 3">
    <name type="scientific">Lithohypha guttulata</name>
    <dbReference type="NCBI Taxonomy" id="1690604"/>
    <lineage>
        <taxon>Eukaryota</taxon>
        <taxon>Fungi</taxon>
        <taxon>Dikarya</taxon>
        <taxon>Ascomycota</taxon>
        <taxon>Pezizomycotina</taxon>
        <taxon>Eurotiomycetes</taxon>
        <taxon>Chaetothyriomycetidae</taxon>
        <taxon>Chaetothyriales</taxon>
        <taxon>Trichomeriaceae</taxon>
        <taxon>Lithohypha</taxon>
    </lineage>
</organism>
<dbReference type="Pfam" id="PF14420">
    <property type="entry name" value="Clr5"/>
    <property type="match status" value="1"/>
</dbReference>
<proteinExistence type="predicted"/>
<protein>
    <recommendedName>
        <fullName evidence="1">Clr5 domain-containing protein</fullName>
    </recommendedName>
</protein>
<dbReference type="Proteomes" id="UP001309876">
    <property type="component" value="Unassembled WGS sequence"/>
</dbReference>
<reference evidence="2 3" key="1">
    <citation type="submission" date="2023-08" db="EMBL/GenBank/DDBJ databases">
        <title>Black Yeasts Isolated from many extreme environments.</title>
        <authorList>
            <person name="Coleine C."/>
            <person name="Stajich J.E."/>
            <person name="Selbmann L."/>
        </authorList>
    </citation>
    <scope>NUCLEOTIDE SEQUENCE [LARGE SCALE GENOMIC DNA]</scope>
    <source>
        <strain evidence="2 3">CCFEE 5910</strain>
    </source>
</reference>
<dbReference type="PANTHER" id="PTHR38788">
    <property type="entry name" value="CLR5 DOMAIN-CONTAINING PROTEIN"/>
    <property type="match status" value="1"/>
</dbReference>
<dbReference type="PANTHER" id="PTHR38788:SF3">
    <property type="entry name" value="CLR5 DOMAIN-CONTAINING PROTEIN"/>
    <property type="match status" value="1"/>
</dbReference>
<evidence type="ECO:0000259" key="1">
    <source>
        <dbReference type="Pfam" id="PF14420"/>
    </source>
</evidence>
<feature type="domain" description="Clr5" evidence="1">
    <location>
        <begin position="35"/>
        <end position="87"/>
    </location>
</feature>